<proteinExistence type="predicted"/>
<dbReference type="Gene3D" id="3.10.580.10">
    <property type="entry name" value="CBS-domain"/>
    <property type="match status" value="1"/>
</dbReference>
<organism evidence="4 5">
    <name type="scientific">Bacillus paralicheniformis</name>
    <dbReference type="NCBI Taxonomy" id="1648923"/>
    <lineage>
        <taxon>Bacteria</taxon>
        <taxon>Bacillati</taxon>
        <taxon>Bacillota</taxon>
        <taxon>Bacilli</taxon>
        <taxon>Bacillales</taxon>
        <taxon>Bacillaceae</taxon>
        <taxon>Bacillus</taxon>
    </lineage>
</organism>
<dbReference type="InterPro" id="IPR000644">
    <property type="entry name" value="CBS_dom"/>
</dbReference>
<dbReference type="AlphaFoldDB" id="A0AAW6KFL8"/>
<comment type="caution">
    <text evidence="4">The sequence shown here is derived from an EMBL/GenBank/DDBJ whole genome shotgun (WGS) entry which is preliminary data.</text>
</comment>
<dbReference type="Pfam" id="PF00571">
    <property type="entry name" value="CBS"/>
    <property type="match status" value="1"/>
</dbReference>
<dbReference type="EMBL" id="JARAFO010000137">
    <property type="protein sequence ID" value="MDE1454515.1"/>
    <property type="molecule type" value="Genomic_DNA"/>
</dbReference>
<protein>
    <submittedName>
        <fullName evidence="4">CBS domain-containing protein</fullName>
    </submittedName>
</protein>
<dbReference type="InterPro" id="IPR046342">
    <property type="entry name" value="CBS_dom_sf"/>
</dbReference>
<dbReference type="Pfam" id="PF03061">
    <property type="entry name" value="4HBT"/>
    <property type="match status" value="1"/>
</dbReference>
<dbReference type="PROSITE" id="PS51371">
    <property type="entry name" value="CBS"/>
    <property type="match status" value="1"/>
</dbReference>
<sequence>GRFPIVDEQMKIHGILTSKDVAGYDRSVLIEKVMTKNPITVIGKTSVASAAQMMVWEGIEVLPVVDERQKLIGMISRQDVLKALQMIQKQPQVGEKLDDIVTGGFKESDNDKNKPDPVYQYEVTPQMTNHLGTISYGVFTTILTEAANRFLRSHKKGELVIESMTIYFLKPVQMESVIEIKPNILEAGRKFGKMDIEVFHQGALVGKAMMMVQLMERS</sequence>
<dbReference type="InterPro" id="IPR051257">
    <property type="entry name" value="Diverse_CBS-Domain"/>
</dbReference>
<dbReference type="Gene3D" id="3.10.129.10">
    <property type="entry name" value="Hotdog Thioesterase"/>
    <property type="match status" value="1"/>
</dbReference>
<dbReference type="InterPro" id="IPR006683">
    <property type="entry name" value="Thioestr_dom"/>
</dbReference>
<keyword evidence="1 2" id="KW-0129">CBS domain</keyword>
<feature type="non-terminal residue" evidence="4">
    <location>
        <position position="1"/>
    </location>
</feature>
<evidence type="ECO:0000259" key="3">
    <source>
        <dbReference type="PROSITE" id="PS51371"/>
    </source>
</evidence>
<reference evidence="4" key="1">
    <citation type="submission" date="2022-12" db="EMBL/GenBank/DDBJ databases">
        <title>Draft Genome Sequences of Bacillus licheniformis and Bacillus paralicheniformis strains isolated from Irish skim milk powders.</title>
        <authorList>
            <person name="Lourenco A."/>
            <person name="Li F."/>
            <person name="Geraldine D."/>
            <person name="Tobin J.T."/>
            <person name="Butler F."/>
            <person name="Jordan K."/>
            <person name="Obrien T."/>
        </authorList>
    </citation>
    <scope>NUCLEOTIDE SEQUENCE</scope>
    <source>
        <strain evidence="4">3370</strain>
    </source>
</reference>
<dbReference type="PANTHER" id="PTHR43080">
    <property type="entry name" value="CBS DOMAIN-CONTAINING PROTEIN CBSX3, MITOCHONDRIAL"/>
    <property type="match status" value="1"/>
</dbReference>
<dbReference type="SUPFAM" id="SSF54637">
    <property type="entry name" value="Thioesterase/thiol ester dehydrase-isomerase"/>
    <property type="match status" value="1"/>
</dbReference>
<evidence type="ECO:0000256" key="2">
    <source>
        <dbReference type="PROSITE-ProRule" id="PRU00703"/>
    </source>
</evidence>
<dbReference type="RefSeq" id="WP_274685641.1">
    <property type="nucleotide sequence ID" value="NZ_JARAFO010000137.1"/>
</dbReference>
<dbReference type="SMART" id="SM00116">
    <property type="entry name" value="CBS"/>
    <property type="match status" value="1"/>
</dbReference>
<evidence type="ECO:0000313" key="5">
    <source>
        <dbReference type="Proteomes" id="UP001216709"/>
    </source>
</evidence>
<dbReference type="PANTHER" id="PTHR43080:SF2">
    <property type="entry name" value="CBS DOMAIN-CONTAINING PROTEIN"/>
    <property type="match status" value="1"/>
</dbReference>
<dbReference type="SUPFAM" id="SSF54631">
    <property type="entry name" value="CBS-domain pair"/>
    <property type="match status" value="1"/>
</dbReference>
<dbReference type="CDD" id="cd03440">
    <property type="entry name" value="hot_dog"/>
    <property type="match status" value="1"/>
</dbReference>
<dbReference type="CDD" id="cd04596">
    <property type="entry name" value="CBS_pair_DRTGG_assoc"/>
    <property type="match status" value="1"/>
</dbReference>
<gene>
    <name evidence="4" type="ORF">PVN32_20405</name>
</gene>
<dbReference type="InterPro" id="IPR029069">
    <property type="entry name" value="HotDog_dom_sf"/>
</dbReference>
<name>A0AAW6KFL8_9BACI</name>
<evidence type="ECO:0000256" key="1">
    <source>
        <dbReference type="ARBA" id="ARBA00023122"/>
    </source>
</evidence>
<evidence type="ECO:0000313" key="4">
    <source>
        <dbReference type="EMBL" id="MDE1454515.1"/>
    </source>
</evidence>
<accession>A0AAW6KFL8</accession>
<feature type="domain" description="CBS" evidence="3">
    <location>
        <begin position="34"/>
        <end position="92"/>
    </location>
</feature>
<dbReference type="Proteomes" id="UP001216709">
    <property type="component" value="Unassembled WGS sequence"/>
</dbReference>